<sequence length="91" mass="9670">MENKAWSKPVMFEACPGTCRVVASTDEASHYLLNRWPVEGGPHYIEARKICLDVLAGLRTPEDARAAFIAATAEAGMPVIDGNKPAAEAGG</sequence>
<dbReference type="InterPro" id="IPR010385">
    <property type="entry name" value="DUF982"/>
</dbReference>
<organism evidence="1 2">
    <name type="scientific">Labrys miyagiensis</name>
    <dbReference type="NCBI Taxonomy" id="346912"/>
    <lineage>
        <taxon>Bacteria</taxon>
        <taxon>Pseudomonadati</taxon>
        <taxon>Pseudomonadota</taxon>
        <taxon>Alphaproteobacteria</taxon>
        <taxon>Hyphomicrobiales</taxon>
        <taxon>Xanthobacteraceae</taxon>
        <taxon>Labrys</taxon>
    </lineage>
</organism>
<protein>
    <recommendedName>
        <fullName evidence="3">DUF982 domain-containing protein</fullName>
    </recommendedName>
</protein>
<reference evidence="2" key="1">
    <citation type="journal article" date="2019" name="Int. J. Syst. Evol. Microbiol.">
        <title>The Global Catalogue of Microorganisms (GCM) 10K type strain sequencing project: providing services to taxonomists for standard genome sequencing and annotation.</title>
        <authorList>
            <consortium name="The Broad Institute Genomics Platform"/>
            <consortium name="The Broad Institute Genome Sequencing Center for Infectious Disease"/>
            <person name="Wu L."/>
            <person name="Ma J."/>
        </authorList>
    </citation>
    <scope>NUCLEOTIDE SEQUENCE [LARGE SCALE GENOMIC DNA]</scope>
    <source>
        <strain evidence="2">NBRC 101365</strain>
    </source>
</reference>
<dbReference type="Pfam" id="PF06169">
    <property type="entry name" value="DUF982"/>
    <property type="match status" value="1"/>
</dbReference>
<evidence type="ECO:0008006" key="3">
    <source>
        <dbReference type="Google" id="ProtNLM"/>
    </source>
</evidence>
<comment type="caution">
    <text evidence="1">The sequence shown here is derived from an EMBL/GenBank/DDBJ whole genome shotgun (WGS) entry which is preliminary data.</text>
</comment>
<keyword evidence="2" id="KW-1185">Reference proteome</keyword>
<gene>
    <name evidence="1" type="ORF">GCM10007874_46250</name>
</gene>
<proteinExistence type="predicted"/>
<evidence type="ECO:0000313" key="1">
    <source>
        <dbReference type="EMBL" id="GLS21608.1"/>
    </source>
</evidence>
<name>A0ABQ6CPB0_9HYPH</name>
<dbReference type="EMBL" id="BSPC01000052">
    <property type="protein sequence ID" value="GLS21608.1"/>
    <property type="molecule type" value="Genomic_DNA"/>
</dbReference>
<dbReference type="RefSeq" id="WP_284314616.1">
    <property type="nucleotide sequence ID" value="NZ_BSPC01000052.1"/>
</dbReference>
<dbReference type="Proteomes" id="UP001156882">
    <property type="component" value="Unassembled WGS sequence"/>
</dbReference>
<evidence type="ECO:0000313" key="2">
    <source>
        <dbReference type="Proteomes" id="UP001156882"/>
    </source>
</evidence>
<dbReference type="Gene3D" id="6.10.250.730">
    <property type="match status" value="1"/>
</dbReference>
<accession>A0ABQ6CPB0</accession>